<feature type="compositionally biased region" description="Polar residues" evidence="1">
    <location>
        <begin position="31"/>
        <end position="41"/>
    </location>
</feature>
<keyword evidence="2" id="KW-1185">Reference proteome</keyword>
<dbReference type="Proteomes" id="UP000245320">
    <property type="component" value="Chromosome 5"/>
</dbReference>
<evidence type="ECO:0000313" key="3">
    <source>
        <dbReference type="RefSeq" id="XP_033712293.1"/>
    </source>
</evidence>
<dbReference type="RefSeq" id="XP_033712293.1">
    <property type="nucleotide sequence ID" value="XM_033856402.1"/>
</dbReference>
<dbReference type="OrthoDB" id="9682189at2759"/>
<evidence type="ECO:0000313" key="2">
    <source>
        <dbReference type="Proteomes" id="UP000245320"/>
    </source>
</evidence>
<proteinExistence type="predicted"/>
<dbReference type="AlphaFoldDB" id="A0A6J3RED5"/>
<feature type="region of interest" description="Disordered" evidence="1">
    <location>
        <begin position="1"/>
        <end position="112"/>
    </location>
</feature>
<evidence type="ECO:0000256" key="1">
    <source>
        <dbReference type="SAM" id="MobiDB-lite"/>
    </source>
</evidence>
<organism evidence="2 3">
    <name type="scientific">Tursiops truncatus</name>
    <name type="common">Atlantic bottle-nosed dolphin</name>
    <name type="synonym">Delphinus truncatus</name>
    <dbReference type="NCBI Taxonomy" id="9739"/>
    <lineage>
        <taxon>Eukaryota</taxon>
        <taxon>Metazoa</taxon>
        <taxon>Chordata</taxon>
        <taxon>Craniata</taxon>
        <taxon>Vertebrata</taxon>
        <taxon>Euteleostomi</taxon>
        <taxon>Mammalia</taxon>
        <taxon>Eutheria</taxon>
        <taxon>Laurasiatheria</taxon>
        <taxon>Artiodactyla</taxon>
        <taxon>Whippomorpha</taxon>
        <taxon>Cetacea</taxon>
        <taxon>Odontoceti</taxon>
        <taxon>Delphinidae</taxon>
        <taxon>Tursiops</taxon>
    </lineage>
</organism>
<sequence length="323" mass="35917">MFSQPPTFQEHEVEGHRRTGEIPWAVRVARQSPSRLTTGWSSPLLHPHPCSRSTPTHGPPASQRHRLAAGCKDAPPTEGEPEAGRATALGVPEPRESESSRTWGKAAGDSGHARGCRAAQARCWPHSRDQIRFSGLERVGCRGLSWLLGRRGEKGDAEGGRLFRRADLLLGWRGPGWTNPSVRLCWAPHRVRDLSEDEINPPRKVQCNFPKPGTRLEYTPRAWGQFSPGMTTYLCAGHQAMADLLFQSPAATNNPVRRVYYVVPSFPFGNPEQIILSTGRAAEIPWSCSCHQISARCTVITIPLFSKKMHSGHPFNSRKLWYP</sequence>
<accession>A0A6J3RED5</accession>
<protein>
    <submittedName>
        <fullName evidence="3">Uncharacterized protein LOC109548847</fullName>
    </submittedName>
</protein>
<dbReference type="InParanoid" id="A0A6J3RED5"/>
<name>A0A6J3RED5_TURTR</name>
<gene>
    <name evidence="3" type="primary">LOC109548847</name>
</gene>
<feature type="compositionally biased region" description="Basic and acidic residues" evidence="1">
    <location>
        <begin position="9"/>
        <end position="20"/>
    </location>
</feature>
<reference evidence="3" key="1">
    <citation type="submission" date="2025-08" db="UniProtKB">
        <authorList>
            <consortium name="RefSeq"/>
        </authorList>
    </citation>
    <scope>IDENTIFICATION</scope>
    <source>
        <tissue evidence="3">Spleen</tissue>
    </source>
</reference>